<organism evidence="7 8">
    <name type="scientific">Deinandra increscens subsp. villosa</name>
    <dbReference type="NCBI Taxonomy" id="3103831"/>
    <lineage>
        <taxon>Eukaryota</taxon>
        <taxon>Viridiplantae</taxon>
        <taxon>Streptophyta</taxon>
        <taxon>Embryophyta</taxon>
        <taxon>Tracheophyta</taxon>
        <taxon>Spermatophyta</taxon>
        <taxon>Magnoliopsida</taxon>
        <taxon>eudicotyledons</taxon>
        <taxon>Gunneridae</taxon>
        <taxon>Pentapetalae</taxon>
        <taxon>asterids</taxon>
        <taxon>campanulids</taxon>
        <taxon>Asterales</taxon>
        <taxon>Asteraceae</taxon>
        <taxon>Asteroideae</taxon>
        <taxon>Heliantheae alliance</taxon>
        <taxon>Madieae</taxon>
        <taxon>Madiinae</taxon>
        <taxon>Deinandra</taxon>
    </lineage>
</organism>
<gene>
    <name evidence="7" type="ORF">SSX86_024092</name>
</gene>
<evidence type="ECO:0000256" key="5">
    <source>
        <dbReference type="SAM" id="MobiDB-lite"/>
    </source>
</evidence>
<dbReference type="CDD" id="cd18919">
    <property type="entry name" value="bHLH_AtBPE_like"/>
    <property type="match status" value="1"/>
</dbReference>
<evidence type="ECO:0000259" key="6">
    <source>
        <dbReference type="PROSITE" id="PS50888"/>
    </source>
</evidence>
<evidence type="ECO:0000313" key="8">
    <source>
        <dbReference type="Proteomes" id="UP001408789"/>
    </source>
</evidence>
<evidence type="ECO:0000256" key="2">
    <source>
        <dbReference type="ARBA" id="ARBA00023015"/>
    </source>
</evidence>
<evidence type="ECO:0000256" key="4">
    <source>
        <dbReference type="ARBA" id="ARBA00023242"/>
    </source>
</evidence>
<evidence type="ECO:0000313" key="7">
    <source>
        <dbReference type="EMBL" id="KAK9056729.1"/>
    </source>
</evidence>
<dbReference type="InterPro" id="IPR024097">
    <property type="entry name" value="bHLH_ZIP_TF"/>
</dbReference>
<evidence type="ECO:0000256" key="1">
    <source>
        <dbReference type="ARBA" id="ARBA00004123"/>
    </source>
</evidence>
<comment type="caution">
    <text evidence="7">The sequence shown here is derived from an EMBL/GenBank/DDBJ whole genome shotgun (WGS) entry which is preliminary data.</text>
</comment>
<proteinExistence type="predicted"/>
<name>A0AAP0GQI7_9ASTR</name>
<dbReference type="GO" id="GO:0003700">
    <property type="term" value="F:DNA-binding transcription factor activity"/>
    <property type="evidence" value="ECO:0007669"/>
    <property type="project" value="TreeGrafter"/>
</dbReference>
<dbReference type="GO" id="GO:0046983">
    <property type="term" value="F:protein dimerization activity"/>
    <property type="evidence" value="ECO:0007669"/>
    <property type="project" value="InterPro"/>
</dbReference>
<feature type="region of interest" description="Disordered" evidence="5">
    <location>
        <begin position="112"/>
        <end position="135"/>
    </location>
</feature>
<dbReference type="PANTHER" id="PTHR12565">
    <property type="entry name" value="STEROL REGULATORY ELEMENT-BINDING PROTEIN"/>
    <property type="match status" value="1"/>
</dbReference>
<dbReference type="InterPro" id="IPR011598">
    <property type="entry name" value="bHLH_dom"/>
</dbReference>
<dbReference type="PANTHER" id="PTHR12565:SF184">
    <property type="entry name" value="BHLH TRANSCRIPTION FACTOR"/>
    <property type="match status" value="1"/>
</dbReference>
<dbReference type="EMBL" id="JBCNJP010000024">
    <property type="protein sequence ID" value="KAK9056729.1"/>
    <property type="molecule type" value="Genomic_DNA"/>
</dbReference>
<keyword evidence="2" id="KW-0805">Transcription regulation</keyword>
<feature type="domain" description="BHLH" evidence="6">
    <location>
        <begin position="147"/>
        <end position="197"/>
    </location>
</feature>
<dbReference type="PROSITE" id="PS50888">
    <property type="entry name" value="BHLH"/>
    <property type="match status" value="1"/>
</dbReference>
<evidence type="ECO:0000256" key="3">
    <source>
        <dbReference type="ARBA" id="ARBA00023163"/>
    </source>
</evidence>
<protein>
    <recommendedName>
        <fullName evidence="6">BHLH domain-containing protein</fullName>
    </recommendedName>
</protein>
<dbReference type="Proteomes" id="UP001408789">
    <property type="component" value="Unassembled WGS sequence"/>
</dbReference>
<dbReference type="Pfam" id="PF00010">
    <property type="entry name" value="HLH"/>
    <property type="match status" value="1"/>
</dbReference>
<keyword evidence="4" id="KW-0539">Nucleus</keyword>
<reference evidence="7 8" key="1">
    <citation type="submission" date="2024-04" db="EMBL/GenBank/DDBJ databases">
        <title>The reference genome of an endangered Asteraceae, Deinandra increscens subsp. villosa, native to the Central Coast of California.</title>
        <authorList>
            <person name="Guilliams M."/>
            <person name="Hasenstab-Lehman K."/>
            <person name="Meyer R."/>
            <person name="Mcevoy S."/>
        </authorList>
    </citation>
    <scope>NUCLEOTIDE SEQUENCE [LARGE SCALE GENOMIC DNA]</scope>
    <source>
        <tissue evidence="7">Leaf</tissue>
    </source>
</reference>
<dbReference type="FunFam" id="4.10.280.10:FF:000002">
    <property type="entry name" value="Basic helix-loop-helix transcription factor"/>
    <property type="match status" value="1"/>
</dbReference>
<accession>A0AAP0GQI7</accession>
<comment type="subcellular location">
    <subcellularLocation>
        <location evidence="1">Nucleus</location>
    </subcellularLocation>
</comment>
<sequence>MNTSSSEMLHCHYTTTAAMNISGDPTVAGGNDVSVFERQQARMKWQQQQDQGLVHEVKPDPGFQYGWPNFGDVGQDQMIPPLMVDHNVKKRKIHEDQKVKVVTKENVAKEKKIKRCSDENSSETSSKPKAIEPQKQDFIHVRARRGQATDSHSLAERVRREKISERMKYLQDLVPGCNKITGKAGMLDEIINYVQSLQRQVEFLSMKLATLQPRFDFDIDNIFMKEFANMISCYYHQMFDVPEVGYSSEVSNSTYFQVNSLLEMGNEPIDTMLRRSIGGPVSTREAFLVSSCFNQMQPASMTWDGDLHNLYRMEIQQESSTSPFQVFNPINLQVHMKEAI</sequence>
<dbReference type="GO" id="GO:0005634">
    <property type="term" value="C:nucleus"/>
    <property type="evidence" value="ECO:0007669"/>
    <property type="project" value="UniProtKB-SubCell"/>
</dbReference>
<dbReference type="AlphaFoldDB" id="A0AAP0GQI7"/>
<keyword evidence="8" id="KW-1185">Reference proteome</keyword>
<dbReference type="SUPFAM" id="SSF47459">
    <property type="entry name" value="HLH, helix-loop-helix DNA-binding domain"/>
    <property type="match status" value="1"/>
</dbReference>
<keyword evidence="3" id="KW-0804">Transcription</keyword>
<dbReference type="SMART" id="SM00353">
    <property type="entry name" value="HLH"/>
    <property type="match status" value="1"/>
</dbReference>
<dbReference type="Gene3D" id="4.10.280.10">
    <property type="entry name" value="Helix-loop-helix DNA-binding domain"/>
    <property type="match status" value="1"/>
</dbReference>
<dbReference type="InterPro" id="IPR036638">
    <property type="entry name" value="HLH_DNA-bd_sf"/>
</dbReference>